<dbReference type="InterPro" id="IPR016039">
    <property type="entry name" value="Thiolase-like"/>
</dbReference>
<dbReference type="Proteomes" id="UP000488521">
    <property type="component" value="Unassembled WGS sequence"/>
</dbReference>
<comment type="similarity">
    <text evidence="1 3">Belongs to the thiolase-like superfamily. Beta-ketoacyl-ACP synthases family.</text>
</comment>
<accession>A0A6I0SF37</accession>
<dbReference type="AlphaFoldDB" id="A0A6I0SF37"/>
<dbReference type="EMBL" id="WCRS01000003">
    <property type="protein sequence ID" value="KAB4476945.1"/>
    <property type="molecule type" value="Genomic_DNA"/>
</dbReference>
<proteinExistence type="inferred from homology"/>
<organism evidence="5 8">
    <name type="scientific">Bacteroides thetaiotaomicron</name>
    <dbReference type="NCBI Taxonomy" id="818"/>
    <lineage>
        <taxon>Bacteria</taxon>
        <taxon>Pseudomonadati</taxon>
        <taxon>Bacteroidota</taxon>
        <taxon>Bacteroidia</taxon>
        <taxon>Bacteroidales</taxon>
        <taxon>Bacteroidaceae</taxon>
        <taxon>Bacteroides</taxon>
    </lineage>
</organism>
<dbReference type="Pfam" id="PF00109">
    <property type="entry name" value="ketoacyl-synt"/>
    <property type="match status" value="1"/>
</dbReference>
<feature type="domain" description="Ketosynthase family 3 (KS3)" evidence="4">
    <location>
        <begin position="1"/>
        <end position="401"/>
    </location>
</feature>
<reference evidence="6" key="3">
    <citation type="submission" date="2021-07" db="EMBL/GenBank/DDBJ databases">
        <title>Comparative genomics of Bacteroides fragilis group isolates reveals species-dependent resistance mechanisms and validates clinical tools for resistance prediction.</title>
        <authorList>
            <person name="Wallace M.J."/>
            <person name="Jean S."/>
            <person name="Wallace M.A."/>
            <person name="Carey-Ann B.D."/>
            <person name="Dantas G."/>
        </authorList>
    </citation>
    <scope>NUCLEOTIDE SEQUENCE</scope>
    <source>
        <strain evidence="6">BJH_160</strain>
    </source>
</reference>
<dbReference type="GO" id="GO:0005829">
    <property type="term" value="C:cytosol"/>
    <property type="evidence" value="ECO:0007669"/>
    <property type="project" value="TreeGrafter"/>
</dbReference>
<dbReference type="InterPro" id="IPR014030">
    <property type="entry name" value="Ketoacyl_synth_N"/>
</dbReference>
<dbReference type="Pfam" id="PF02801">
    <property type="entry name" value="Ketoacyl-synt_C"/>
    <property type="match status" value="1"/>
</dbReference>
<dbReference type="PROSITE" id="PS52004">
    <property type="entry name" value="KS3_2"/>
    <property type="match status" value="1"/>
</dbReference>
<sequence length="408" mass="43403">MKIYVTGLGVISGIGIGVSENIEALKQKRHGIGKVTLFPTALDVPVSEVKCDNEKLKQLLSLSPLQTVSRTALLGMMAAKEALEDAGLPMQGTRNTPQQQPLRIGFISATSVGGMDLSEHFYEAFKQDPSRGQLREVISHDCGASTELIASYLGIRDFVTTISTACSSAANAVMLGARMIRHGQLDAAIVGGTDALCRFTLNGFHSLMILDKDHCRPFDRSRAGLNLGEGAGYLVLQSEKSLQRTPYCELSGFANTNEAFHQTGSSPEGDGAFSSMSEAIASSGVSAEEIDYINVHGTGTPGNDASEGTALRRIFGKAVPPFSSVKAFIGHTLGASEGIEAVYSVLSIYKGMVYPNLNFTEPMPETGLVPETSFREGLPIRHVLSNSFGFGGNDSSLLFSVVNEPLSI</sequence>
<dbReference type="SMART" id="SM00825">
    <property type="entry name" value="PKS_KS"/>
    <property type="match status" value="1"/>
</dbReference>
<keyword evidence="2 3" id="KW-0808">Transferase</keyword>
<dbReference type="InterPro" id="IPR020841">
    <property type="entry name" value="PKS_Beta-ketoAc_synthase_dom"/>
</dbReference>
<dbReference type="GO" id="GO:0004315">
    <property type="term" value="F:3-oxoacyl-[acyl-carrier-protein] synthase activity"/>
    <property type="evidence" value="ECO:0007669"/>
    <property type="project" value="TreeGrafter"/>
</dbReference>
<name>A0A6I0SF37_BACT4</name>
<evidence type="ECO:0000313" key="6">
    <source>
        <dbReference type="EMBL" id="MCE9236658.1"/>
    </source>
</evidence>
<evidence type="ECO:0000256" key="1">
    <source>
        <dbReference type="ARBA" id="ARBA00008467"/>
    </source>
</evidence>
<dbReference type="EMBL" id="JAHYQA010000002">
    <property type="protein sequence ID" value="MCE9236658.1"/>
    <property type="molecule type" value="Genomic_DNA"/>
</dbReference>
<dbReference type="InterPro" id="IPR014031">
    <property type="entry name" value="Ketoacyl_synth_C"/>
</dbReference>
<dbReference type="Proteomes" id="UP001200544">
    <property type="component" value="Unassembled WGS sequence"/>
</dbReference>
<dbReference type="RefSeq" id="WP_016269454.1">
    <property type="nucleotide sequence ID" value="NZ_BQNN01000001.1"/>
</dbReference>
<dbReference type="SUPFAM" id="SSF53901">
    <property type="entry name" value="Thiolase-like"/>
    <property type="match status" value="2"/>
</dbReference>
<dbReference type="PANTHER" id="PTHR11712:SF336">
    <property type="entry name" value="3-OXOACYL-[ACYL-CARRIER-PROTEIN] SYNTHASE, MITOCHONDRIAL"/>
    <property type="match status" value="1"/>
</dbReference>
<evidence type="ECO:0000313" key="8">
    <source>
        <dbReference type="Proteomes" id="UP000488521"/>
    </source>
</evidence>
<evidence type="ECO:0000256" key="2">
    <source>
        <dbReference type="ARBA" id="ARBA00022679"/>
    </source>
</evidence>
<evidence type="ECO:0000259" key="4">
    <source>
        <dbReference type="PROSITE" id="PS52004"/>
    </source>
</evidence>
<evidence type="ECO:0000256" key="3">
    <source>
        <dbReference type="RuleBase" id="RU003694"/>
    </source>
</evidence>
<dbReference type="GO" id="GO:0006633">
    <property type="term" value="P:fatty acid biosynthetic process"/>
    <property type="evidence" value="ECO:0007669"/>
    <property type="project" value="TreeGrafter"/>
</dbReference>
<gene>
    <name evidence="5" type="ORF">GAN59_07165</name>
    <name evidence="6" type="ORF">K0H07_05725</name>
    <name evidence="7" type="ORF">KQP74_23995</name>
</gene>
<reference evidence="7" key="2">
    <citation type="submission" date="2021-06" db="EMBL/GenBank/DDBJ databases">
        <title>Interrogation of the integrated mobile genetic elements in gut-associated Bacteroides with a consensus prediction approach.</title>
        <authorList>
            <person name="Campbell D.E."/>
            <person name="Leigh J.R."/>
            <person name="Kim T."/>
            <person name="England W."/>
            <person name="Whitaker R.J."/>
            <person name="Degnan P.H."/>
        </authorList>
    </citation>
    <scope>NUCLEOTIDE SEQUENCE</scope>
    <source>
        <strain evidence="7">VPI-3443</strain>
    </source>
</reference>
<evidence type="ECO:0000313" key="7">
    <source>
        <dbReference type="EMBL" id="UYU90944.1"/>
    </source>
</evidence>
<dbReference type="Gene3D" id="3.40.47.10">
    <property type="match status" value="1"/>
</dbReference>
<dbReference type="PANTHER" id="PTHR11712">
    <property type="entry name" value="POLYKETIDE SYNTHASE-RELATED"/>
    <property type="match status" value="1"/>
</dbReference>
<evidence type="ECO:0000313" key="5">
    <source>
        <dbReference type="EMBL" id="KAB4476945.1"/>
    </source>
</evidence>
<dbReference type="CDD" id="cd00834">
    <property type="entry name" value="KAS_I_II"/>
    <property type="match status" value="1"/>
</dbReference>
<dbReference type="EMBL" id="CP083685">
    <property type="protein sequence ID" value="UYU90944.1"/>
    <property type="molecule type" value="Genomic_DNA"/>
</dbReference>
<dbReference type="Proteomes" id="UP001162960">
    <property type="component" value="Chromosome"/>
</dbReference>
<reference evidence="5 8" key="1">
    <citation type="journal article" date="2019" name="Nat. Med.">
        <title>A library of human gut bacterial isolates paired with longitudinal multiomics data enables mechanistic microbiome research.</title>
        <authorList>
            <person name="Poyet M."/>
            <person name="Groussin M."/>
            <person name="Gibbons S.M."/>
            <person name="Avila-Pacheco J."/>
            <person name="Jiang X."/>
            <person name="Kearney S.M."/>
            <person name="Perrotta A.R."/>
            <person name="Berdy B."/>
            <person name="Zhao S."/>
            <person name="Lieberman T.D."/>
            <person name="Swanson P.K."/>
            <person name="Smith M."/>
            <person name="Roesemann S."/>
            <person name="Alexander J.E."/>
            <person name="Rich S.A."/>
            <person name="Livny J."/>
            <person name="Vlamakis H."/>
            <person name="Clish C."/>
            <person name="Bullock K."/>
            <person name="Deik A."/>
            <person name="Scott J."/>
            <person name="Pierce K.A."/>
            <person name="Xavier R.J."/>
            <person name="Alm E.J."/>
        </authorList>
    </citation>
    <scope>NUCLEOTIDE SEQUENCE [LARGE SCALE GENOMIC DNA]</scope>
    <source>
        <strain evidence="5 8">BIOML-A156</strain>
    </source>
</reference>
<protein>
    <submittedName>
        <fullName evidence="5">Beta-ketoacyl-[acyl-carrier-protein] synthase family protein</fullName>
    </submittedName>
</protein>
<dbReference type="InterPro" id="IPR000794">
    <property type="entry name" value="Beta-ketoacyl_synthase"/>
</dbReference>